<feature type="non-terminal residue" evidence="2">
    <location>
        <position position="1"/>
    </location>
</feature>
<dbReference type="InterPro" id="IPR027417">
    <property type="entry name" value="P-loop_NTPase"/>
</dbReference>
<evidence type="ECO:0000313" key="3">
    <source>
        <dbReference type="Proteomes" id="UP001328107"/>
    </source>
</evidence>
<protein>
    <recommendedName>
        <fullName evidence="4">RNA helicase</fullName>
    </recommendedName>
</protein>
<evidence type="ECO:0000256" key="1">
    <source>
        <dbReference type="SAM" id="MobiDB-lite"/>
    </source>
</evidence>
<gene>
    <name evidence="2" type="ORF">PMAYCL1PPCAC_28595</name>
</gene>
<dbReference type="Proteomes" id="UP001328107">
    <property type="component" value="Unassembled WGS sequence"/>
</dbReference>
<keyword evidence="3" id="KW-1185">Reference proteome</keyword>
<feature type="region of interest" description="Disordered" evidence="1">
    <location>
        <begin position="25"/>
        <end position="53"/>
    </location>
</feature>
<proteinExistence type="predicted"/>
<feature type="compositionally biased region" description="Acidic residues" evidence="1">
    <location>
        <begin position="25"/>
        <end position="45"/>
    </location>
</feature>
<sequence>TEIFEKFSLLESLRLAKESQQICDDFSDLDESSDSDGEDEEEESSGVESHRRIHLGGAAARVTPCTDLSDHLHEELLSNIHSTGRVPFLVQYLTPLLTAEYDTIMISPPGRSQIEALLIPIINKMMLSLVDGRRIEGRPQAIILSSNKRERRKIAEVVGTLARNLPIISTDQNSIDGLTNFFEAMEEGGKIDLLITTPAAYIAYTKRTTKKVNGETKRYPSKISLDRLQYLVMFELEEYCDSYNDYSHIITNHRREKEFTLIMLTHTSFVHRGEKKYFGHQHAEKRSKLYNLLNEDYGLVMVDSTVCINNIVVMNDSEISKMRHLRAILEHHKSEYLRVEENGRDDRQKYKYLRRVLIVVSDESRARFVQGMLTSQEKLPEREGSTDSIIDPTHILHLEGELERRDHHGRWKNPMKMMKRGQIIGLITSNIHDVRMADSVVDKIIFFDVVPDLHSLVLNCSKVVDNRRNIFLLTKKDLFHKKKELQSFVQYLKDVDSEIPADLRTFEPEPISIKPIFS</sequence>
<name>A0AAN5D978_9BILA</name>
<dbReference type="AlphaFoldDB" id="A0AAN5D978"/>
<evidence type="ECO:0000313" key="2">
    <source>
        <dbReference type="EMBL" id="GMR58400.1"/>
    </source>
</evidence>
<accession>A0AAN5D978</accession>
<evidence type="ECO:0008006" key="4">
    <source>
        <dbReference type="Google" id="ProtNLM"/>
    </source>
</evidence>
<comment type="caution">
    <text evidence="2">The sequence shown here is derived from an EMBL/GenBank/DDBJ whole genome shotgun (WGS) entry which is preliminary data.</text>
</comment>
<dbReference type="Gene3D" id="3.40.50.300">
    <property type="entry name" value="P-loop containing nucleotide triphosphate hydrolases"/>
    <property type="match status" value="1"/>
</dbReference>
<organism evidence="2 3">
    <name type="scientific">Pristionchus mayeri</name>
    <dbReference type="NCBI Taxonomy" id="1317129"/>
    <lineage>
        <taxon>Eukaryota</taxon>
        <taxon>Metazoa</taxon>
        <taxon>Ecdysozoa</taxon>
        <taxon>Nematoda</taxon>
        <taxon>Chromadorea</taxon>
        <taxon>Rhabditida</taxon>
        <taxon>Rhabditina</taxon>
        <taxon>Diplogasteromorpha</taxon>
        <taxon>Diplogasteroidea</taxon>
        <taxon>Neodiplogasteridae</taxon>
        <taxon>Pristionchus</taxon>
    </lineage>
</organism>
<reference evidence="3" key="1">
    <citation type="submission" date="2022-10" db="EMBL/GenBank/DDBJ databases">
        <title>Genome assembly of Pristionchus species.</title>
        <authorList>
            <person name="Yoshida K."/>
            <person name="Sommer R.J."/>
        </authorList>
    </citation>
    <scope>NUCLEOTIDE SEQUENCE [LARGE SCALE GENOMIC DNA]</scope>
    <source>
        <strain evidence="3">RS5460</strain>
    </source>
</reference>
<dbReference type="EMBL" id="BTRK01000006">
    <property type="protein sequence ID" value="GMR58400.1"/>
    <property type="molecule type" value="Genomic_DNA"/>
</dbReference>